<sequence>MSDPGELAASFLHLAMIEPAGHCVYLNANGLGLIRPAKRMHHDHKKLKRPGHPRSGEPQRSDAAIHAHTCASEDWYPGKDRREGIPGVKLCPRLQGGIDKLVCPCHSITRLNKLKLRSFIPKAPAQPSMTPDTIVIGKALTRSCISLFFSPAHVLLFSA</sequence>
<feature type="region of interest" description="Disordered" evidence="1">
    <location>
        <begin position="40"/>
        <end position="63"/>
    </location>
</feature>
<evidence type="ECO:0000313" key="3">
    <source>
        <dbReference type="Proteomes" id="UP000242219"/>
    </source>
</evidence>
<keyword evidence="3" id="KW-1185">Reference proteome</keyword>
<feature type="compositionally biased region" description="Basic residues" evidence="1">
    <location>
        <begin position="40"/>
        <end position="52"/>
    </location>
</feature>
<feature type="compositionally biased region" description="Basic and acidic residues" evidence="1">
    <location>
        <begin position="54"/>
        <end position="63"/>
    </location>
</feature>
<gene>
    <name evidence="2" type="ORF">BIY37_05510</name>
</gene>
<evidence type="ECO:0000313" key="2">
    <source>
        <dbReference type="EMBL" id="OQD46003.1"/>
    </source>
</evidence>
<dbReference type="AlphaFoldDB" id="A0A1V6M0T1"/>
<dbReference type="EMBL" id="MJUW02000064">
    <property type="protein sequence ID" value="OQD46003.1"/>
    <property type="molecule type" value="Genomic_DNA"/>
</dbReference>
<comment type="caution">
    <text evidence="2">The sequence shown here is derived from an EMBL/GenBank/DDBJ whole genome shotgun (WGS) entry which is preliminary data.</text>
</comment>
<name>A0A1V6M0T1_9BACT</name>
<organism evidence="2 3">
    <name type="scientific">Candidatus Brocadia sapporoensis</name>
    <dbReference type="NCBI Taxonomy" id="392547"/>
    <lineage>
        <taxon>Bacteria</taxon>
        <taxon>Pseudomonadati</taxon>
        <taxon>Planctomycetota</taxon>
        <taxon>Candidatus Brocadiia</taxon>
        <taxon>Candidatus Brocadiales</taxon>
        <taxon>Candidatus Brocadiaceae</taxon>
        <taxon>Candidatus Brocadia</taxon>
    </lineage>
</organism>
<evidence type="ECO:0000256" key="1">
    <source>
        <dbReference type="SAM" id="MobiDB-lite"/>
    </source>
</evidence>
<dbReference type="Proteomes" id="UP000242219">
    <property type="component" value="Unassembled WGS sequence"/>
</dbReference>
<reference evidence="2 3" key="1">
    <citation type="journal article" date="2016" name="Genome Announc.">
        <title>Draft Genome Sequence of the Anaerobic Ammonium-Oxidizing Bacterium 'Candidatus Brocadia sp. 40'.</title>
        <authorList>
            <person name="Ali M."/>
            <person name="Haroon M.F."/>
            <person name="Narita Y."/>
            <person name="Zhang L."/>
            <person name="Rangel Shaw D."/>
            <person name="Okabe S."/>
            <person name="Saikaly P.E."/>
        </authorList>
    </citation>
    <scope>NUCLEOTIDE SEQUENCE [LARGE SCALE GENOMIC DNA]</scope>
    <source>
        <strain evidence="2 3">40</strain>
    </source>
</reference>
<proteinExistence type="predicted"/>
<protein>
    <submittedName>
        <fullName evidence="2">Uncharacterized protein</fullName>
    </submittedName>
</protein>
<dbReference type="RefSeq" id="WP_070066822.1">
    <property type="nucleotide sequence ID" value="NZ_MJUW02000064.1"/>
</dbReference>
<accession>A0A1V6M0T1</accession>